<dbReference type="GO" id="GO:0006508">
    <property type="term" value="P:proteolysis"/>
    <property type="evidence" value="ECO:0007669"/>
    <property type="project" value="UniProtKB-KW"/>
</dbReference>
<dbReference type="RefSeq" id="XP_037138087.1">
    <property type="nucleotide sequence ID" value="XM_037282192.1"/>
</dbReference>
<feature type="binding site" evidence="8">
    <location>
        <position position="322"/>
    </location>
    <ligand>
        <name>Zn(2+)</name>
        <dbReference type="ChEBI" id="CHEBI:29105"/>
        <note>catalytic</note>
    </ligand>
</feature>
<accession>A0A7G3ZD26</accession>
<reference evidence="12 13" key="1">
    <citation type="submission" date="2020-06" db="EMBL/GenBank/DDBJ databases">
        <title>The yeast mating-type switching endonuclease HO is a domesticated member of an unorthodox homing genetic element family.</title>
        <authorList>
            <person name="Coughlan A.Y."/>
            <person name="Lombardi L."/>
            <person name="Braun-Galleani S."/>
            <person name="Martos A.R."/>
            <person name="Galeote V."/>
            <person name="Bigey F."/>
            <person name="Dequin S."/>
            <person name="Byrne K.P."/>
            <person name="Wolfe K.H."/>
        </authorList>
    </citation>
    <scope>NUCLEOTIDE SEQUENCE [LARGE SCALE GENOMIC DNA]</scope>
    <source>
        <strain evidence="12 13">CBS764</strain>
    </source>
</reference>
<evidence type="ECO:0000256" key="1">
    <source>
        <dbReference type="ARBA" id="ARBA00010136"/>
    </source>
</evidence>
<dbReference type="SUPFAM" id="SSF63737">
    <property type="entry name" value="Leukotriene A4 hydrolase N-terminal domain"/>
    <property type="match status" value="1"/>
</dbReference>
<evidence type="ECO:0000256" key="6">
    <source>
        <dbReference type="ARBA" id="ARBA00023049"/>
    </source>
</evidence>
<keyword evidence="3 8" id="KW-0479">Metal-binding</keyword>
<proteinExistence type="inferred from homology"/>
<dbReference type="KEGG" id="tgb:HG536_0B02750"/>
<dbReference type="GO" id="GO:0008270">
    <property type="term" value="F:zinc ion binding"/>
    <property type="evidence" value="ECO:0007669"/>
    <property type="project" value="InterPro"/>
</dbReference>
<dbReference type="GO" id="GO:0070006">
    <property type="term" value="F:metalloaminopeptidase activity"/>
    <property type="evidence" value="ECO:0007669"/>
    <property type="project" value="TreeGrafter"/>
</dbReference>
<dbReference type="GO" id="GO:0005737">
    <property type="term" value="C:cytoplasm"/>
    <property type="evidence" value="ECO:0007669"/>
    <property type="project" value="TreeGrafter"/>
</dbReference>
<feature type="site" description="Transition state stabilizer" evidence="9">
    <location>
        <position position="415"/>
    </location>
</feature>
<dbReference type="Gene3D" id="2.60.40.1910">
    <property type="match status" value="1"/>
</dbReference>
<dbReference type="InterPro" id="IPR045357">
    <property type="entry name" value="Aminopeptidase_N-like_N"/>
</dbReference>
<dbReference type="Pfam" id="PF17900">
    <property type="entry name" value="Peptidase_M1_N"/>
    <property type="match status" value="1"/>
</dbReference>
<feature type="binding site" evidence="8">
    <location>
        <position position="326"/>
    </location>
    <ligand>
        <name>Zn(2+)</name>
        <dbReference type="ChEBI" id="CHEBI:29105"/>
        <note>catalytic</note>
    </ligand>
</feature>
<evidence type="ECO:0000256" key="5">
    <source>
        <dbReference type="ARBA" id="ARBA00022833"/>
    </source>
</evidence>
<dbReference type="AlphaFoldDB" id="A0A7G3ZD26"/>
<keyword evidence="2" id="KW-0645">Protease</keyword>
<dbReference type="GO" id="GO:0042277">
    <property type="term" value="F:peptide binding"/>
    <property type="evidence" value="ECO:0007669"/>
    <property type="project" value="TreeGrafter"/>
</dbReference>
<gene>
    <name evidence="12" type="ORF">HG536_0B02750</name>
</gene>
<feature type="domain" description="Aminopeptidase N-like N-terminal" evidence="11">
    <location>
        <begin position="15"/>
        <end position="209"/>
    </location>
</feature>
<evidence type="ECO:0000313" key="12">
    <source>
        <dbReference type="EMBL" id="QLL31412.1"/>
    </source>
</evidence>
<evidence type="ECO:0000256" key="9">
    <source>
        <dbReference type="PIRSR" id="PIRSR634016-4"/>
    </source>
</evidence>
<comment type="cofactor">
    <cofactor evidence="8">
        <name>Zn(2+)</name>
        <dbReference type="ChEBI" id="CHEBI:29105"/>
    </cofactor>
    <text evidence="8">Binds 1 zinc ion per subunit.</text>
</comment>
<keyword evidence="13" id="KW-1185">Reference proteome</keyword>
<dbReference type="Pfam" id="PF01433">
    <property type="entry name" value="Peptidase_M1"/>
    <property type="match status" value="1"/>
</dbReference>
<dbReference type="PRINTS" id="PR00756">
    <property type="entry name" value="ALADIPTASE"/>
</dbReference>
<keyword evidence="6" id="KW-0482">Metalloprotease</keyword>
<feature type="domain" description="Peptidase M1 membrane alanine aminopeptidase" evidence="10">
    <location>
        <begin position="249"/>
        <end position="474"/>
    </location>
</feature>
<evidence type="ECO:0000256" key="7">
    <source>
        <dbReference type="PIRSR" id="PIRSR634016-1"/>
    </source>
</evidence>
<feature type="active site" description="Proton acceptor" evidence="7">
    <location>
        <position position="323"/>
    </location>
</feature>
<protein>
    <submittedName>
        <fullName evidence="12">Uncharacterized protein</fullName>
    </submittedName>
</protein>
<dbReference type="CDD" id="cd09601">
    <property type="entry name" value="M1_APN-Q_like"/>
    <property type="match status" value="1"/>
</dbReference>
<dbReference type="Gene3D" id="1.10.390.10">
    <property type="entry name" value="Neutral Protease Domain 2"/>
    <property type="match status" value="1"/>
</dbReference>
<dbReference type="GO" id="GO:0043171">
    <property type="term" value="P:peptide catabolic process"/>
    <property type="evidence" value="ECO:0007669"/>
    <property type="project" value="TreeGrafter"/>
</dbReference>
<evidence type="ECO:0000259" key="11">
    <source>
        <dbReference type="Pfam" id="PF17900"/>
    </source>
</evidence>
<dbReference type="InterPro" id="IPR042097">
    <property type="entry name" value="Aminopeptidase_N-like_N_sf"/>
</dbReference>
<feature type="binding site" evidence="8">
    <location>
        <position position="345"/>
    </location>
    <ligand>
        <name>Zn(2+)</name>
        <dbReference type="ChEBI" id="CHEBI:29105"/>
        <note>catalytic</note>
    </ligand>
</feature>
<keyword evidence="5 8" id="KW-0862">Zinc</keyword>
<dbReference type="GO" id="GO:0016020">
    <property type="term" value="C:membrane"/>
    <property type="evidence" value="ECO:0007669"/>
    <property type="project" value="TreeGrafter"/>
</dbReference>
<comment type="similarity">
    <text evidence="1">Belongs to the peptidase M1 family.</text>
</comment>
<evidence type="ECO:0000256" key="2">
    <source>
        <dbReference type="ARBA" id="ARBA00022670"/>
    </source>
</evidence>
<dbReference type="Gene3D" id="2.60.40.1730">
    <property type="entry name" value="tricorn interacting facor f3 domain"/>
    <property type="match status" value="1"/>
</dbReference>
<evidence type="ECO:0000256" key="8">
    <source>
        <dbReference type="PIRSR" id="PIRSR634016-3"/>
    </source>
</evidence>
<dbReference type="OrthoDB" id="10031169at2759"/>
<evidence type="ECO:0000313" key="13">
    <source>
        <dbReference type="Proteomes" id="UP000515788"/>
    </source>
</evidence>
<dbReference type="SUPFAM" id="SSF55486">
    <property type="entry name" value="Metalloproteases ('zincins'), catalytic domain"/>
    <property type="match status" value="1"/>
</dbReference>
<dbReference type="InterPro" id="IPR001930">
    <property type="entry name" value="Peptidase_M1"/>
</dbReference>
<evidence type="ECO:0000256" key="3">
    <source>
        <dbReference type="ARBA" id="ARBA00022723"/>
    </source>
</evidence>
<dbReference type="InterPro" id="IPR050344">
    <property type="entry name" value="Peptidase_M1_aminopeptidases"/>
</dbReference>
<evidence type="ECO:0000259" key="10">
    <source>
        <dbReference type="Pfam" id="PF01433"/>
    </source>
</evidence>
<dbReference type="InterPro" id="IPR014782">
    <property type="entry name" value="Peptidase_M1_dom"/>
</dbReference>
<sequence length="699" mass="79176">MARGELLHLGSPIIPTHYEIQLDIDPVKINFKGNETITFKKNGNKDIALVERFRLHCKDLVILHAAFDEGKRVSVEYDKAGEMATFIPDEPINITESEPLHFKLQYIGKVRSVRTRQDETRGIFKTNFMNQGTGSSDNFIIATHCQPSFARSVFPCVDEPSVKTTFRLGVRTLGRFKVISNMGQSSSVEDENGPHKTVSFKMTPLMTTSVFGFAIGDFEHSASVAILPRSSRKLPIGIYSPMNVNDGSYCLDIVQKYLPLLEDYTSADYPLDKLDFVLLPFLTDMAMENFGMISVQMDHLLLPESLLADRNTRMQVEQLVVHELVHQWMGNYISFESWEFLWFNEAFATWCACSLLEANGDLMGYWISDDYLSNQVEKAMRVDAEVGTPSIAKISKEASVNKPSQTHDLFDPHSYMKGITILRSLELCIGDKLFKSALGTLFQDRRFHEKCVKPIDIFVSMGAILKSENVARFFTSLTQTPGLPVVSVQMTRKDEEVMTYLVQHRLLTSEDPDLEDVPYHIPLFIQLPDGQLDKKHVLMTDRTVTLDYPIVVCNHLSQGYYRVSYESADCYEEVARQIAAGKLAPIDLLKIFRDLSFFIDNSAKEIHFVGLFLLLKHLASNRVDLVKNPQYWPALGEGLQILQNGKLKGLKYAAADSEILDYRADVLKPLANKINRTRSKACEPHQSQVLSILQQLKKA</sequence>
<dbReference type="PANTHER" id="PTHR11533:SF299">
    <property type="entry name" value="AMINOPEPTIDASE"/>
    <property type="match status" value="1"/>
</dbReference>
<dbReference type="InterPro" id="IPR034016">
    <property type="entry name" value="M1_APN-typ"/>
</dbReference>
<dbReference type="GeneID" id="59324531"/>
<organism evidence="12 13">
    <name type="scientific">Torulaspora globosa</name>
    <dbReference type="NCBI Taxonomy" id="48254"/>
    <lineage>
        <taxon>Eukaryota</taxon>
        <taxon>Fungi</taxon>
        <taxon>Dikarya</taxon>
        <taxon>Ascomycota</taxon>
        <taxon>Saccharomycotina</taxon>
        <taxon>Saccharomycetes</taxon>
        <taxon>Saccharomycetales</taxon>
        <taxon>Saccharomycetaceae</taxon>
        <taxon>Torulaspora</taxon>
    </lineage>
</organism>
<name>A0A7G3ZD26_9SACH</name>
<evidence type="ECO:0000256" key="4">
    <source>
        <dbReference type="ARBA" id="ARBA00022801"/>
    </source>
</evidence>
<dbReference type="PANTHER" id="PTHR11533">
    <property type="entry name" value="PROTEASE M1 ZINC METALLOPROTEASE"/>
    <property type="match status" value="1"/>
</dbReference>
<dbReference type="Proteomes" id="UP000515788">
    <property type="component" value="Chromosome 2"/>
</dbReference>
<dbReference type="EMBL" id="CP059247">
    <property type="protein sequence ID" value="QLL31412.1"/>
    <property type="molecule type" value="Genomic_DNA"/>
</dbReference>
<keyword evidence="4" id="KW-0378">Hydrolase</keyword>
<dbReference type="InterPro" id="IPR027268">
    <property type="entry name" value="Peptidase_M4/M1_CTD_sf"/>
</dbReference>